<dbReference type="AlphaFoldDB" id="D5P4D9"/>
<evidence type="ECO:0000256" key="5">
    <source>
        <dbReference type="ARBA" id="ARBA00022989"/>
    </source>
</evidence>
<evidence type="ECO:0008006" key="9">
    <source>
        <dbReference type="Google" id="ProtNLM"/>
    </source>
</evidence>
<evidence type="ECO:0000313" key="8">
    <source>
        <dbReference type="Proteomes" id="UP000003653"/>
    </source>
</evidence>
<keyword evidence="5" id="KW-1133">Transmembrane helix</keyword>
<keyword evidence="4" id="KW-0812">Transmembrane</keyword>
<dbReference type="Gene3D" id="2.60.40.2880">
    <property type="entry name" value="MmpS1-5, C-terminal soluble domain"/>
    <property type="match status" value="1"/>
</dbReference>
<dbReference type="RefSeq" id="WP_007170231.1">
    <property type="nucleotide sequence ID" value="NZ_GG770555.1"/>
</dbReference>
<keyword evidence="3" id="KW-1003">Cell membrane</keyword>
<dbReference type="HOGENOM" id="CLU_119497_0_0_11"/>
<sequence length="142" mass="15027">MVGLLKRAWVPLAVALVLGFAGLSVSHLRGMFGSHQKSSAGDVAAVIEPVIHKQVTYEIYGSPTTLASINYLDAGAAPRDVEVRSLPWSYTITTRLPAVFANVVAQGDGDRIGCRIIVNGEVRDQQSTNGKHALASCLVKAA</sequence>
<dbReference type="eggNOG" id="ENOG5031IP3">
    <property type="taxonomic scope" value="Bacteria"/>
</dbReference>
<comment type="similarity">
    <text evidence="2">Belongs to the MmpS family.</text>
</comment>
<evidence type="ECO:0000256" key="4">
    <source>
        <dbReference type="ARBA" id="ARBA00022692"/>
    </source>
</evidence>
<dbReference type="GO" id="GO:0005886">
    <property type="term" value="C:plasma membrane"/>
    <property type="evidence" value="ECO:0007669"/>
    <property type="project" value="UniProtKB-SubCell"/>
</dbReference>
<accession>D5P4D9</accession>
<evidence type="ECO:0000256" key="3">
    <source>
        <dbReference type="ARBA" id="ARBA00022475"/>
    </source>
</evidence>
<evidence type="ECO:0000256" key="1">
    <source>
        <dbReference type="ARBA" id="ARBA00004236"/>
    </source>
</evidence>
<name>D5P4D9_9MYCO</name>
<evidence type="ECO:0000256" key="2">
    <source>
        <dbReference type="ARBA" id="ARBA00007531"/>
    </source>
</evidence>
<dbReference type="InterPro" id="IPR008693">
    <property type="entry name" value="MmpS"/>
</dbReference>
<comment type="caution">
    <text evidence="7">The sequence shown here is derived from an EMBL/GenBank/DDBJ whole genome shotgun (WGS) entry which is preliminary data.</text>
</comment>
<reference evidence="7 8" key="1">
    <citation type="submission" date="2010-04" db="EMBL/GenBank/DDBJ databases">
        <authorList>
            <person name="Muzny D."/>
            <person name="Qin X."/>
            <person name="Deng J."/>
            <person name="Jiang H."/>
            <person name="Liu Y."/>
            <person name="Qu J."/>
            <person name="Song X.-Z."/>
            <person name="Zhang L."/>
            <person name="Thornton R."/>
            <person name="Coyle M."/>
            <person name="Francisco L."/>
            <person name="Jackson L."/>
            <person name="Javaid M."/>
            <person name="Korchina V."/>
            <person name="Kovar C."/>
            <person name="Mata R."/>
            <person name="Mathew T."/>
            <person name="Ngo R."/>
            <person name="Nguyen L."/>
            <person name="Nguyen N."/>
            <person name="Okwuonu G."/>
            <person name="Ongeri F."/>
            <person name="Pham C."/>
            <person name="Simmons D."/>
            <person name="Wilczek-Boney K."/>
            <person name="Hale W."/>
            <person name="Jakkamsetti A."/>
            <person name="Pham P."/>
            <person name="Ruth R."/>
            <person name="San Lucas F."/>
            <person name="Warren J."/>
            <person name="Zhang J."/>
            <person name="Zhao Z."/>
            <person name="Zhou C."/>
            <person name="Zhu D."/>
            <person name="Lee S."/>
            <person name="Bess C."/>
            <person name="Blankenburg K."/>
            <person name="Forbes L."/>
            <person name="Fu Q."/>
            <person name="Gubbala S."/>
            <person name="Hirani K."/>
            <person name="Jayaseelan J.C."/>
            <person name="Lara F."/>
            <person name="Munidasa M."/>
            <person name="Palculict T."/>
            <person name="Patil S."/>
            <person name="Pu L.-L."/>
            <person name="Saada N."/>
            <person name="Tang L."/>
            <person name="Weissenberger G."/>
            <person name="Zhu Y."/>
            <person name="Hemphill L."/>
            <person name="Shang Y."/>
            <person name="Youmans B."/>
            <person name="Ayvaz T."/>
            <person name="Ross M."/>
            <person name="Santibanez J."/>
            <person name="Aqrawi P."/>
            <person name="Gross S."/>
            <person name="Joshi V."/>
            <person name="Fowler G."/>
            <person name="Nazareth L."/>
            <person name="Reid J."/>
            <person name="Worley K."/>
            <person name="Petrosino J."/>
            <person name="Highlander S."/>
            <person name="Gibbs R."/>
        </authorList>
    </citation>
    <scope>NUCLEOTIDE SEQUENCE [LARGE SCALE GENOMIC DNA]</scope>
    <source>
        <strain evidence="7 8">ATCC BAA-614</strain>
    </source>
</reference>
<dbReference type="EMBL" id="ADNV01000083">
    <property type="protein sequence ID" value="EFG79136.1"/>
    <property type="molecule type" value="Genomic_DNA"/>
</dbReference>
<dbReference type="InterPro" id="IPR038468">
    <property type="entry name" value="MmpS_C"/>
</dbReference>
<evidence type="ECO:0000256" key="6">
    <source>
        <dbReference type="ARBA" id="ARBA00023136"/>
    </source>
</evidence>
<dbReference type="Proteomes" id="UP000003653">
    <property type="component" value="Unassembled WGS sequence"/>
</dbReference>
<dbReference type="Pfam" id="PF05423">
    <property type="entry name" value="Mycobact_memb"/>
    <property type="match status" value="1"/>
</dbReference>
<proteinExistence type="inferred from homology"/>
<keyword evidence="6" id="KW-0472">Membrane</keyword>
<evidence type="ECO:0000313" key="7">
    <source>
        <dbReference type="EMBL" id="EFG79136.1"/>
    </source>
</evidence>
<protein>
    <recommendedName>
        <fullName evidence="9">Transport acessory protein MmpS</fullName>
    </recommendedName>
</protein>
<keyword evidence="8" id="KW-1185">Reference proteome</keyword>
<organism evidence="7 8">
    <name type="scientific">Mycobacterium parascrofulaceum ATCC BAA-614</name>
    <dbReference type="NCBI Taxonomy" id="525368"/>
    <lineage>
        <taxon>Bacteria</taxon>
        <taxon>Bacillati</taxon>
        <taxon>Actinomycetota</taxon>
        <taxon>Actinomycetes</taxon>
        <taxon>Mycobacteriales</taxon>
        <taxon>Mycobacteriaceae</taxon>
        <taxon>Mycobacterium</taxon>
        <taxon>Mycobacterium simiae complex</taxon>
    </lineage>
</organism>
<gene>
    <name evidence="7" type="ORF">HMPREF0591_1033</name>
</gene>
<comment type="subcellular location">
    <subcellularLocation>
        <location evidence="1">Cell membrane</location>
    </subcellularLocation>
</comment>